<dbReference type="InterPro" id="IPR036637">
    <property type="entry name" value="Phosphohistidine_dom_sf"/>
</dbReference>
<dbReference type="InterPro" id="IPR000121">
    <property type="entry name" value="PEP_util_C"/>
</dbReference>
<keyword evidence="14 17" id="KW-0418">Kinase</keyword>
<dbReference type="InterPro" id="IPR015813">
    <property type="entry name" value="Pyrv/PenolPyrv_kinase-like_dom"/>
</dbReference>
<dbReference type="EC" id="2.7.3.9" evidence="6 17"/>
<dbReference type="PIRSF" id="PIRSF000732">
    <property type="entry name" value="PTS_enzyme_I"/>
    <property type="match status" value="1"/>
</dbReference>
<evidence type="ECO:0000256" key="12">
    <source>
        <dbReference type="ARBA" id="ARBA00022683"/>
    </source>
</evidence>
<comment type="similarity">
    <text evidence="5 17">Belongs to the PEP-utilizing enzyme family.</text>
</comment>
<dbReference type="InterPro" id="IPR008279">
    <property type="entry name" value="PEP-util_enz_mobile_dom"/>
</dbReference>
<evidence type="ECO:0000256" key="1">
    <source>
        <dbReference type="ARBA" id="ARBA00000683"/>
    </source>
</evidence>
<dbReference type="InterPro" id="IPR036618">
    <property type="entry name" value="PtsI_HPr-bd_sf"/>
</dbReference>
<comment type="catalytic activity">
    <reaction evidence="1 17">
        <text>L-histidyl-[protein] + phosphoenolpyruvate = N(pros)-phospho-L-histidyl-[protein] + pyruvate</text>
        <dbReference type="Rhea" id="RHEA:23880"/>
        <dbReference type="Rhea" id="RHEA-COMP:9745"/>
        <dbReference type="Rhea" id="RHEA-COMP:9746"/>
        <dbReference type="ChEBI" id="CHEBI:15361"/>
        <dbReference type="ChEBI" id="CHEBI:29979"/>
        <dbReference type="ChEBI" id="CHEBI:58702"/>
        <dbReference type="ChEBI" id="CHEBI:64837"/>
        <dbReference type="EC" id="2.7.3.9"/>
    </reaction>
</comment>
<dbReference type="Pfam" id="PF05524">
    <property type="entry name" value="PEP-utilisers_N"/>
    <property type="match status" value="1"/>
</dbReference>
<keyword evidence="12 17" id="KW-0598">Phosphotransferase system</keyword>
<dbReference type="PROSITE" id="PS00742">
    <property type="entry name" value="PEP_ENZYMES_2"/>
    <property type="match status" value="1"/>
</dbReference>
<accession>A0ABX1Q409</accession>
<evidence type="ECO:0000256" key="15">
    <source>
        <dbReference type="ARBA" id="ARBA00022842"/>
    </source>
</evidence>
<evidence type="ECO:0000256" key="17">
    <source>
        <dbReference type="PIRNR" id="PIRNR000732"/>
    </source>
</evidence>
<keyword evidence="13 17" id="KW-0479">Metal-binding</keyword>
<comment type="function">
    <text evidence="3 17">General (non sugar-specific) component of the phosphoenolpyruvate-dependent sugar phosphotransferase system (sugar PTS). This major carbohydrate active-transport system catalyzes the phosphorylation of incoming sugar substrates concomitantly with their translocation across the cell membrane. Enzyme I transfers the phosphoryl group from phosphoenolpyruvate (PEP) to the phosphoryl carrier protein (HPr).</text>
</comment>
<evidence type="ECO:0000256" key="13">
    <source>
        <dbReference type="ARBA" id="ARBA00022723"/>
    </source>
</evidence>
<keyword evidence="10 17" id="KW-0762">Sugar transport</keyword>
<keyword evidence="8 17" id="KW-0813">Transport</keyword>
<evidence type="ECO:0000259" key="18">
    <source>
        <dbReference type="Pfam" id="PF00391"/>
    </source>
</evidence>
<evidence type="ECO:0000313" key="21">
    <source>
        <dbReference type="EMBL" id="NMG46363.1"/>
    </source>
</evidence>
<organism evidence="21 22">
    <name type="scientific">Aromatoleum toluvorans</name>
    <dbReference type="NCBI Taxonomy" id="92002"/>
    <lineage>
        <taxon>Bacteria</taxon>
        <taxon>Pseudomonadati</taxon>
        <taxon>Pseudomonadota</taxon>
        <taxon>Betaproteobacteria</taxon>
        <taxon>Rhodocyclales</taxon>
        <taxon>Rhodocyclaceae</taxon>
        <taxon>Aromatoleum</taxon>
    </lineage>
</organism>
<evidence type="ECO:0000256" key="16">
    <source>
        <dbReference type="ARBA" id="ARBA00033235"/>
    </source>
</evidence>
<evidence type="ECO:0000256" key="11">
    <source>
        <dbReference type="ARBA" id="ARBA00022679"/>
    </source>
</evidence>
<dbReference type="PANTHER" id="PTHR46244">
    <property type="entry name" value="PHOSPHOENOLPYRUVATE-PROTEIN PHOSPHOTRANSFERASE"/>
    <property type="match status" value="1"/>
</dbReference>
<dbReference type="Gene3D" id="3.20.20.60">
    <property type="entry name" value="Phosphoenolpyruvate-binding domains"/>
    <property type="match status" value="1"/>
</dbReference>
<evidence type="ECO:0000256" key="4">
    <source>
        <dbReference type="ARBA" id="ARBA00004496"/>
    </source>
</evidence>
<dbReference type="InterPro" id="IPR050499">
    <property type="entry name" value="PEP-utilizing_PTS_enzyme"/>
</dbReference>
<dbReference type="PROSITE" id="PS00370">
    <property type="entry name" value="PEP_ENZYMES_PHOS_SITE"/>
    <property type="match status" value="1"/>
</dbReference>
<evidence type="ECO:0000259" key="19">
    <source>
        <dbReference type="Pfam" id="PF02896"/>
    </source>
</evidence>
<gene>
    <name evidence="21" type="primary">ptsP</name>
    <name evidence="21" type="ORF">GPA22_21835</name>
</gene>
<evidence type="ECO:0000256" key="8">
    <source>
        <dbReference type="ARBA" id="ARBA00022448"/>
    </source>
</evidence>
<proteinExistence type="inferred from homology"/>
<dbReference type="EMBL" id="WTVN01000064">
    <property type="protein sequence ID" value="NMG46363.1"/>
    <property type="molecule type" value="Genomic_DNA"/>
</dbReference>
<comment type="subcellular location">
    <subcellularLocation>
        <location evidence="4 17">Cytoplasm</location>
    </subcellularLocation>
</comment>
<dbReference type="NCBIfam" id="TIGR01417">
    <property type="entry name" value="PTS_I_fam"/>
    <property type="match status" value="1"/>
</dbReference>
<name>A0ABX1Q409_9RHOO</name>
<evidence type="ECO:0000256" key="10">
    <source>
        <dbReference type="ARBA" id="ARBA00022597"/>
    </source>
</evidence>
<dbReference type="SUPFAM" id="SSF52009">
    <property type="entry name" value="Phosphohistidine domain"/>
    <property type="match status" value="1"/>
</dbReference>
<feature type="domain" description="Phosphotransferase system enzyme I N-terminal" evidence="20">
    <location>
        <begin position="6"/>
        <end position="130"/>
    </location>
</feature>
<dbReference type="InterPro" id="IPR023151">
    <property type="entry name" value="PEP_util_CS"/>
</dbReference>
<dbReference type="InterPro" id="IPR008731">
    <property type="entry name" value="PTS_EIN"/>
</dbReference>
<evidence type="ECO:0000313" key="22">
    <source>
        <dbReference type="Proteomes" id="UP000623795"/>
    </source>
</evidence>
<dbReference type="InterPro" id="IPR018274">
    <property type="entry name" value="PEP_util_AS"/>
</dbReference>
<comment type="cofactor">
    <cofactor evidence="2 17">
        <name>Mg(2+)</name>
        <dbReference type="ChEBI" id="CHEBI:18420"/>
    </cofactor>
</comment>
<evidence type="ECO:0000256" key="5">
    <source>
        <dbReference type="ARBA" id="ARBA00007837"/>
    </source>
</evidence>
<comment type="caution">
    <text evidence="21">The sequence shown here is derived from an EMBL/GenBank/DDBJ whole genome shotgun (WGS) entry which is preliminary data.</text>
</comment>
<feature type="domain" description="PEP-utilising enzyme C-terminal" evidence="19">
    <location>
        <begin position="258"/>
        <end position="546"/>
    </location>
</feature>
<evidence type="ECO:0000256" key="14">
    <source>
        <dbReference type="ARBA" id="ARBA00022777"/>
    </source>
</evidence>
<dbReference type="InterPro" id="IPR006318">
    <property type="entry name" value="PTS_EI-like"/>
</dbReference>
<protein>
    <recommendedName>
        <fullName evidence="7 17">Phosphoenolpyruvate-protein phosphotransferase</fullName>
        <ecNumber evidence="6 17">2.7.3.9</ecNumber>
    </recommendedName>
    <alternativeName>
        <fullName evidence="16 17">Phosphotransferase system, enzyme I</fullName>
    </alternativeName>
</protein>
<dbReference type="InterPro" id="IPR040442">
    <property type="entry name" value="Pyrv_kinase-like_dom_sf"/>
</dbReference>
<keyword evidence="11 17" id="KW-0808">Transferase</keyword>
<evidence type="ECO:0000259" key="20">
    <source>
        <dbReference type="Pfam" id="PF05524"/>
    </source>
</evidence>
<dbReference type="Pfam" id="PF02896">
    <property type="entry name" value="PEP-utilizers_C"/>
    <property type="match status" value="1"/>
</dbReference>
<evidence type="ECO:0000256" key="3">
    <source>
        <dbReference type="ARBA" id="ARBA00002728"/>
    </source>
</evidence>
<evidence type="ECO:0000256" key="7">
    <source>
        <dbReference type="ARBA" id="ARBA00016544"/>
    </source>
</evidence>
<reference evidence="21 22" key="1">
    <citation type="submission" date="2019-12" db="EMBL/GenBank/DDBJ databases">
        <title>Comparative genomics gives insights into the taxonomy of the Azoarcus-Aromatoleum group and reveals separate origins of nif in the plant-associated Azoarcus and non-plant-associated Aromatoleum sub-groups.</title>
        <authorList>
            <person name="Lafos M."/>
            <person name="Maluk M."/>
            <person name="Batista M."/>
            <person name="Junghare M."/>
            <person name="Carmona M."/>
            <person name="Faoro H."/>
            <person name="Cruz L.M."/>
            <person name="Battistoni F."/>
            <person name="De Souza E."/>
            <person name="Pedrosa F."/>
            <person name="Chen W.-M."/>
            <person name="Poole P.S."/>
            <person name="Dixon R.A."/>
            <person name="James E.K."/>
        </authorList>
    </citation>
    <scope>NUCLEOTIDE SEQUENCE [LARGE SCALE GENOMIC DNA]</scope>
    <source>
        <strain evidence="21 22">Td21</strain>
    </source>
</reference>
<dbReference type="PRINTS" id="PR01736">
    <property type="entry name" value="PHPHTRNFRASE"/>
</dbReference>
<keyword evidence="9 17" id="KW-0963">Cytoplasm</keyword>
<sequence>MPFTIHGLPVSQGIAIGHVHLVSHAMLEVNHYHVAAKYLPEEVERLNEAVATVRGELVGLKAATTGGQPHSEVGAFVDLQLMMLGDPMLVDAARVLINERRCNAEWALVQQMELVVEQFEQIEDPYLRERKADVVQVVERVVKVLLGHPGHLPPKRRDGLGTIIVAHDLSPADTIGFRDHNIGGFVTDVGGPTSHTAIVARSLRIPAVVGLHHIRQLVEEDELLIIDGTRGVVIVGPDERIVEEYRLRRSELELERSKLNRLKDTRATTLDGEDVNLLANIEGPKDLNQVKAVNADGVGLYRTEFLFIGRDALPDEDEQYEAYRAVLKSLPGKPVTIRTFDVGADKALNGVGARFEPNPALGLRAVRYSLAEPQMFLTQLRALLRASVHGRLQIMIPMLAHAHEIDQSLQLVAKARAELDAEGLRYDPRVEIGGMIEVPAAALALGMFIRRLSFLSIGTNDLIQYTLAIDRSDEAVVHLYDPLHPAVLKLIAGTIQAGARFGLPVSVCGEMAGDPAYTLLLLGMGLRNFSMHPGHILEIKRQVLRADLNELAPRVQRILKMDEQAKVREAVLRLAG</sequence>
<feature type="domain" description="PEP-utilising enzyme mobile" evidence="18">
    <location>
        <begin position="161"/>
        <end position="231"/>
    </location>
</feature>
<dbReference type="Proteomes" id="UP000623795">
    <property type="component" value="Unassembled WGS sequence"/>
</dbReference>
<dbReference type="SUPFAM" id="SSF47831">
    <property type="entry name" value="Enzyme I of the PEP:sugar phosphotransferase system HPr-binding (sub)domain"/>
    <property type="match status" value="1"/>
</dbReference>
<keyword evidence="22" id="KW-1185">Reference proteome</keyword>
<evidence type="ECO:0000256" key="2">
    <source>
        <dbReference type="ARBA" id="ARBA00001946"/>
    </source>
</evidence>
<dbReference type="RefSeq" id="WP_169258187.1">
    <property type="nucleotide sequence ID" value="NZ_WTVN01000064.1"/>
</dbReference>
<dbReference type="InterPro" id="IPR024692">
    <property type="entry name" value="PTS_EI"/>
</dbReference>
<keyword evidence="15 17" id="KW-0460">Magnesium</keyword>
<dbReference type="Gene3D" id="1.10.274.10">
    <property type="entry name" value="PtsI, HPr-binding domain"/>
    <property type="match status" value="1"/>
</dbReference>
<evidence type="ECO:0000256" key="9">
    <source>
        <dbReference type="ARBA" id="ARBA00022490"/>
    </source>
</evidence>
<evidence type="ECO:0000256" key="6">
    <source>
        <dbReference type="ARBA" id="ARBA00012232"/>
    </source>
</evidence>
<dbReference type="GO" id="GO:0008965">
    <property type="term" value="F:phosphoenolpyruvate-protein phosphotransferase activity"/>
    <property type="evidence" value="ECO:0007669"/>
    <property type="project" value="UniProtKB-EC"/>
</dbReference>
<dbReference type="PANTHER" id="PTHR46244:SF3">
    <property type="entry name" value="PHOSPHOENOLPYRUVATE-PROTEIN PHOSPHOTRANSFERASE"/>
    <property type="match status" value="1"/>
</dbReference>
<dbReference type="Gene3D" id="3.50.30.10">
    <property type="entry name" value="Phosphohistidine domain"/>
    <property type="match status" value="1"/>
</dbReference>
<dbReference type="SUPFAM" id="SSF51621">
    <property type="entry name" value="Phosphoenolpyruvate/pyruvate domain"/>
    <property type="match status" value="1"/>
</dbReference>
<dbReference type="Pfam" id="PF00391">
    <property type="entry name" value="PEP-utilizers"/>
    <property type="match status" value="1"/>
</dbReference>